<feature type="compositionally biased region" description="Basic and acidic residues" evidence="1">
    <location>
        <begin position="1"/>
        <end position="16"/>
    </location>
</feature>
<dbReference type="AlphaFoldDB" id="A0A4Y9YBD4"/>
<reference evidence="2 3" key="1">
    <citation type="submission" date="2019-02" db="EMBL/GenBank/DDBJ databases">
        <title>Genome sequencing of the rare red list fungi Dentipellis fragilis.</title>
        <authorList>
            <person name="Buettner E."/>
            <person name="Kellner H."/>
        </authorList>
    </citation>
    <scope>NUCLEOTIDE SEQUENCE [LARGE SCALE GENOMIC DNA]</scope>
    <source>
        <strain evidence="2 3">DSM 105465</strain>
    </source>
</reference>
<feature type="region of interest" description="Disordered" evidence="1">
    <location>
        <begin position="1"/>
        <end position="33"/>
    </location>
</feature>
<feature type="region of interest" description="Disordered" evidence="1">
    <location>
        <begin position="146"/>
        <end position="168"/>
    </location>
</feature>
<proteinExistence type="predicted"/>
<evidence type="ECO:0000256" key="1">
    <source>
        <dbReference type="SAM" id="MobiDB-lite"/>
    </source>
</evidence>
<accession>A0A4Y9YBD4</accession>
<sequence length="413" mass="46417">MQSGDSDAHMENDDNGFKATLPAAGSDSEKEKEVMTRWRAVTFYGKKPEDSTSAGKLISTVLRPNSIGECGYYDTLTPATFCDDTEFDSRFSPANASRQKCQKTYRLITDRLGTVLWKFEDWKEVIQVVADVLELEALNKLERAGWRHGDPEAERDEPQNQGEPARSDGHLAVMSASRLLDINARQDAMDNIESVIWIFLLLALKYSSNHPLLPHDLRTRLHKLFDSSDCKYFKFKFQPDGVQLALAGMHACLQHMYLVPVKPEFSIVSKDDPEEQMADCQRRLGKCERGRALLKDSVDMRQMLTKVLNMAKWPAYGPFARVDLPGHGGSLVQERPKNRTNYSQAQEVARYGNDKPAPSAPLERASVKRRRTGEPSKLGGSQILCSVEGKGRGRERGWGRGSILYGPCLPLHQ</sequence>
<organism evidence="2 3">
    <name type="scientific">Dentipellis fragilis</name>
    <dbReference type="NCBI Taxonomy" id="205917"/>
    <lineage>
        <taxon>Eukaryota</taxon>
        <taxon>Fungi</taxon>
        <taxon>Dikarya</taxon>
        <taxon>Basidiomycota</taxon>
        <taxon>Agaricomycotina</taxon>
        <taxon>Agaricomycetes</taxon>
        <taxon>Russulales</taxon>
        <taxon>Hericiaceae</taxon>
        <taxon>Dentipellis</taxon>
    </lineage>
</organism>
<dbReference type="EMBL" id="SEOQ01000653">
    <property type="protein sequence ID" value="TFY58897.1"/>
    <property type="molecule type" value="Genomic_DNA"/>
</dbReference>
<feature type="region of interest" description="Disordered" evidence="1">
    <location>
        <begin position="327"/>
        <end position="381"/>
    </location>
</feature>
<dbReference type="Proteomes" id="UP000298327">
    <property type="component" value="Unassembled WGS sequence"/>
</dbReference>
<evidence type="ECO:0000313" key="3">
    <source>
        <dbReference type="Proteomes" id="UP000298327"/>
    </source>
</evidence>
<dbReference type="OrthoDB" id="2747778at2759"/>
<protein>
    <recommendedName>
        <fullName evidence="4">Fungal-type protein kinase domain-containing protein</fullName>
    </recommendedName>
</protein>
<evidence type="ECO:0000313" key="2">
    <source>
        <dbReference type="EMBL" id="TFY58897.1"/>
    </source>
</evidence>
<gene>
    <name evidence="2" type="ORF">EVG20_g7987</name>
</gene>
<keyword evidence="3" id="KW-1185">Reference proteome</keyword>
<name>A0A4Y9YBD4_9AGAM</name>
<feature type="compositionally biased region" description="Basic and acidic residues" evidence="1">
    <location>
        <begin position="146"/>
        <end position="158"/>
    </location>
</feature>
<evidence type="ECO:0008006" key="4">
    <source>
        <dbReference type="Google" id="ProtNLM"/>
    </source>
</evidence>
<comment type="caution">
    <text evidence="2">The sequence shown here is derived from an EMBL/GenBank/DDBJ whole genome shotgun (WGS) entry which is preliminary data.</text>
</comment>